<evidence type="ECO:0000313" key="1">
    <source>
        <dbReference type="EMBL" id="GEU58117.1"/>
    </source>
</evidence>
<name>A0A6L2LB74_TANCI</name>
<comment type="caution">
    <text evidence="1">The sequence shown here is derived from an EMBL/GenBank/DDBJ whole genome shotgun (WGS) entry which is preliminary data.</text>
</comment>
<organism evidence="1">
    <name type="scientific">Tanacetum cinerariifolium</name>
    <name type="common">Dalmatian daisy</name>
    <name type="synonym">Chrysanthemum cinerariifolium</name>
    <dbReference type="NCBI Taxonomy" id="118510"/>
    <lineage>
        <taxon>Eukaryota</taxon>
        <taxon>Viridiplantae</taxon>
        <taxon>Streptophyta</taxon>
        <taxon>Embryophyta</taxon>
        <taxon>Tracheophyta</taxon>
        <taxon>Spermatophyta</taxon>
        <taxon>Magnoliopsida</taxon>
        <taxon>eudicotyledons</taxon>
        <taxon>Gunneridae</taxon>
        <taxon>Pentapetalae</taxon>
        <taxon>asterids</taxon>
        <taxon>campanulids</taxon>
        <taxon>Asterales</taxon>
        <taxon>Asteraceae</taxon>
        <taxon>Asteroideae</taxon>
        <taxon>Anthemideae</taxon>
        <taxon>Anthemidinae</taxon>
        <taxon>Tanacetum</taxon>
    </lineage>
</organism>
<accession>A0A6L2LB74</accession>
<sequence length="95" mass="10509">MKPGTDWGKASFGLTNSFVLLYWRGGCWVTSYTTPMCGSIELGSRRRKGRHGEIHPPVSNAGKNHVLDQKADTNFVKLELLVDRVTDQGSIMSAK</sequence>
<protein>
    <submittedName>
        <fullName evidence="1">Uncharacterized protein</fullName>
    </submittedName>
</protein>
<proteinExistence type="predicted"/>
<dbReference type="EMBL" id="BKCJ010003948">
    <property type="protein sequence ID" value="GEU58117.1"/>
    <property type="molecule type" value="Genomic_DNA"/>
</dbReference>
<reference evidence="1" key="1">
    <citation type="journal article" date="2019" name="Sci. Rep.">
        <title>Draft genome of Tanacetum cinerariifolium, the natural source of mosquito coil.</title>
        <authorList>
            <person name="Yamashiro T."/>
            <person name="Shiraishi A."/>
            <person name="Satake H."/>
            <person name="Nakayama K."/>
        </authorList>
    </citation>
    <scope>NUCLEOTIDE SEQUENCE</scope>
</reference>
<dbReference type="AlphaFoldDB" id="A0A6L2LB74"/>
<gene>
    <name evidence="1" type="ORF">Tci_030095</name>
</gene>